<proteinExistence type="predicted"/>
<organism evidence="2 3">
    <name type="scientific">Robiginitalea marina</name>
    <dbReference type="NCBI Taxonomy" id="2954105"/>
    <lineage>
        <taxon>Bacteria</taxon>
        <taxon>Pseudomonadati</taxon>
        <taxon>Bacteroidota</taxon>
        <taxon>Flavobacteriia</taxon>
        <taxon>Flavobacteriales</taxon>
        <taxon>Flavobacteriaceae</taxon>
        <taxon>Robiginitalea</taxon>
    </lineage>
</organism>
<dbReference type="InterPro" id="IPR036271">
    <property type="entry name" value="Tet_transcr_reg_TetR-rel_C_sf"/>
</dbReference>
<evidence type="ECO:0000259" key="1">
    <source>
        <dbReference type="Pfam" id="PF17931"/>
    </source>
</evidence>
<dbReference type="InterPro" id="IPR041673">
    <property type="entry name" value="TetR_C_23"/>
</dbReference>
<dbReference type="Gene3D" id="1.10.357.10">
    <property type="entry name" value="Tetracycline Repressor, domain 2"/>
    <property type="match status" value="1"/>
</dbReference>
<evidence type="ECO:0000313" key="3">
    <source>
        <dbReference type="Proteomes" id="UP001206312"/>
    </source>
</evidence>
<comment type="caution">
    <text evidence="2">The sequence shown here is derived from an EMBL/GenBank/DDBJ whole genome shotgun (WGS) entry which is preliminary data.</text>
</comment>
<evidence type="ECO:0000313" key="2">
    <source>
        <dbReference type="EMBL" id="MCO5725498.1"/>
    </source>
</evidence>
<feature type="domain" description="Tetracyclin repressor-like C-terminal" evidence="1">
    <location>
        <begin position="87"/>
        <end position="213"/>
    </location>
</feature>
<accession>A0ABT1B1L4</accession>
<reference evidence="2 3" key="1">
    <citation type="submission" date="2022-06" db="EMBL/GenBank/DDBJ databases">
        <authorList>
            <person name="Xuan X."/>
        </authorList>
    </citation>
    <scope>NUCLEOTIDE SEQUENCE [LARGE SCALE GENOMIC DNA]</scope>
    <source>
        <strain evidence="2 3">2V75</strain>
    </source>
</reference>
<dbReference type="SUPFAM" id="SSF48498">
    <property type="entry name" value="Tetracyclin repressor-like, C-terminal domain"/>
    <property type="match status" value="1"/>
</dbReference>
<dbReference type="RefSeq" id="WP_252741869.1">
    <property type="nucleotide sequence ID" value="NZ_JAMXIB010000009.1"/>
</dbReference>
<sequence length="219" mass="25603">MSPKKKPEISTGETLVAAYMSDTLEREKFPVSVYRFCKDNALEESEFYKHFGSLEALQKEIWVSFYDKTLGLLREETAYDGYAPREKMLGFFFTFFELLTLNRSYVLFALKQGEKPLERFSQLSGLRTRIRGFARELVEQGNEERSSAITRHSPALFSEGAWLQFMFLLQFWMKDGSPSFEKTDMAIEKSVNTIFDVFDNTPLERVLDFGKFLYKEHFA</sequence>
<dbReference type="Proteomes" id="UP001206312">
    <property type="component" value="Unassembled WGS sequence"/>
</dbReference>
<protein>
    <submittedName>
        <fullName evidence="2">TetR family transcriptional regulator C-terminal domain-containing protein</fullName>
    </submittedName>
</protein>
<name>A0ABT1B1L4_9FLAO</name>
<dbReference type="Pfam" id="PF17931">
    <property type="entry name" value="TetR_C_23"/>
    <property type="match status" value="1"/>
</dbReference>
<dbReference type="EMBL" id="JAMXIB010000009">
    <property type="protein sequence ID" value="MCO5725498.1"/>
    <property type="molecule type" value="Genomic_DNA"/>
</dbReference>
<gene>
    <name evidence="2" type="ORF">NG653_11565</name>
</gene>
<keyword evidence="3" id="KW-1185">Reference proteome</keyword>